<dbReference type="KEGG" id="saq:Sare_2164"/>
<organism evidence="2">
    <name type="scientific">Salinispora arenicola (strain CNS-205)</name>
    <dbReference type="NCBI Taxonomy" id="391037"/>
    <lineage>
        <taxon>Bacteria</taxon>
        <taxon>Bacillati</taxon>
        <taxon>Actinomycetota</taxon>
        <taxon>Actinomycetes</taxon>
        <taxon>Micromonosporales</taxon>
        <taxon>Micromonosporaceae</taxon>
        <taxon>Salinispora</taxon>
    </lineage>
</organism>
<dbReference type="AlphaFoldDB" id="A8M0L8"/>
<proteinExistence type="predicted"/>
<feature type="compositionally biased region" description="Basic and acidic residues" evidence="1">
    <location>
        <begin position="1"/>
        <end position="15"/>
    </location>
</feature>
<evidence type="ECO:0000313" key="2">
    <source>
        <dbReference type="EMBL" id="ABV98028.1"/>
    </source>
</evidence>
<name>A8M0L8_SALAI</name>
<feature type="region of interest" description="Disordered" evidence="1">
    <location>
        <begin position="1"/>
        <end position="24"/>
    </location>
</feature>
<gene>
    <name evidence="2" type="ordered locus">Sare_2164</name>
</gene>
<evidence type="ECO:0000256" key="1">
    <source>
        <dbReference type="SAM" id="MobiDB-lite"/>
    </source>
</evidence>
<reference evidence="2" key="1">
    <citation type="submission" date="2007-10" db="EMBL/GenBank/DDBJ databases">
        <title>Complete sequence of Salinispora arenicola CNS-205.</title>
        <authorList>
            <consortium name="US DOE Joint Genome Institute"/>
            <person name="Copeland A."/>
            <person name="Lucas S."/>
            <person name="Lapidus A."/>
            <person name="Barry K."/>
            <person name="Glavina del Rio T."/>
            <person name="Dalin E."/>
            <person name="Tice H."/>
            <person name="Pitluck S."/>
            <person name="Foster B."/>
            <person name="Schmutz J."/>
            <person name="Larimer F."/>
            <person name="Land M."/>
            <person name="Hauser L."/>
            <person name="Kyrpides N."/>
            <person name="Ivanova N."/>
            <person name="Jensen P.R."/>
            <person name="Moore B.S."/>
            <person name="Penn K."/>
            <person name="Jenkins C."/>
            <person name="Udwary D."/>
            <person name="Xiang L."/>
            <person name="Gontang E."/>
            <person name="Richardson P."/>
        </authorList>
    </citation>
    <scope>NUCLEOTIDE SEQUENCE [LARGE SCALE GENOMIC DNA]</scope>
    <source>
        <strain evidence="2">CNS-205</strain>
    </source>
</reference>
<dbReference type="HOGENOM" id="CLU_2668858_0_0_11"/>
<sequence>MFHPVDGKTRAHRPDASGMEPGAPTCCRPTSPAVVFALHRGAGAVTLVGDDSRRSGSAAGVVRATAHQVGWRRPR</sequence>
<dbReference type="EMBL" id="CP000850">
    <property type="protein sequence ID" value="ABV98028.1"/>
    <property type="molecule type" value="Genomic_DNA"/>
</dbReference>
<protein>
    <submittedName>
        <fullName evidence="2">Uncharacterized protein</fullName>
    </submittedName>
</protein>
<accession>A8M0L8</accession>